<keyword evidence="1 6" id="KW-0597">Phosphoprotein</keyword>
<dbReference type="SMART" id="SM00448">
    <property type="entry name" value="REC"/>
    <property type="match status" value="1"/>
</dbReference>
<evidence type="ECO:0000313" key="11">
    <source>
        <dbReference type="EMBL" id="RFT63442.1"/>
    </source>
</evidence>
<dbReference type="GO" id="GO:0006355">
    <property type="term" value="P:regulation of DNA-templated transcription"/>
    <property type="evidence" value="ECO:0007669"/>
    <property type="project" value="InterPro"/>
</dbReference>
<keyword evidence="13" id="KW-1185">Reference proteome</keyword>
<dbReference type="SMART" id="SM00862">
    <property type="entry name" value="Trans_reg_C"/>
    <property type="match status" value="1"/>
</dbReference>
<dbReference type="Proteomes" id="UP000264294">
    <property type="component" value="Unassembled WGS sequence"/>
</dbReference>
<evidence type="ECO:0000259" key="9">
    <source>
        <dbReference type="PROSITE" id="PS51755"/>
    </source>
</evidence>
<dbReference type="PATRIC" id="fig|1405.8.peg.5952"/>
<proteinExistence type="predicted"/>
<evidence type="ECO:0000259" key="8">
    <source>
        <dbReference type="PROSITE" id="PS50110"/>
    </source>
</evidence>
<dbReference type="EMBL" id="JMQC01000011">
    <property type="protein sequence ID" value="KFM95203.1"/>
    <property type="molecule type" value="Genomic_DNA"/>
</dbReference>
<dbReference type="PANTHER" id="PTHR48111">
    <property type="entry name" value="REGULATOR OF RPOS"/>
    <property type="match status" value="1"/>
</dbReference>
<evidence type="ECO:0000256" key="5">
    <source>
        <dbReference type="ARBA" id="ARBA00023163"/>
    </source>
</evidence>
<dbReference type="PROSITE" id="PS50110">
    <property type="entry name" value="RESPONSE_REGULATORY"/>
    <property type="match status" value="1"/>
</dbReference>
<dbReference type="EMBL" id="QVOD01000048">
    <property type="protein sequence ID" value="RFT63442.1"/>
    <property type="molecule type" value="Genomic_DNA"/>
</dbReference>
<dbReference type="Gene3D" id="6.10.250.690">
    <property type="match status" value="1"/>
</dbReference>
<evidence type="ECO:0000313" key="12">
    <source>
        <dbReference type="Proteomes" id="UP000029389"/>
    </source>
</evidence>
<feature type="DNA-binding region" description="OmpR/PhoB-type" evidence="7">
    <location>
        <begin position="125"/>
        <end position="224"/>
    </location>
</feature>
<dbReference type="CDD" id="cd00383">
    <property type="entry name" value="trans_reg_C"/>
    <property type="match status" value="1"/>
</dbReference>
<dbReference type="Pfam" id="PF00486">
    <property type="entry name" value="Trans_reg_C"/>
    <property type="match status" value="1"/>
</dbReference>
<feature type="modified residue" description="4-aspartylphosphate" evidence="6">
    <location>
        <position position="52"/>
    </location>
</feature>
<sequence length="227" mass="25831">MSTILVLEDEIATRSVIVLNMKGAGFNVLEADTGEAALELLSKYNIDVVLLDVMLPGIDGFQVCKSIRENNEKIGIIMLSTHVQDKVQCLLIGADDYIEKPLSLIEVNARVQALLRRIKVNNKKMEFILSKPFILNLQQEKLYKEGIIIDLTPTEYVILEYLMKNQNKPISRGTLLNKIWGENYVGETKVVDVNISRLRQKVESDPSKPQFLITVWGKGYTWKESEY</sequence>
<name>A0A090Y8V2_9BACI</name>
<dbReference type="InterPro" id="IPR001789">
    <property type="entry name" value="Sig_transdc_resp-reg_receiver"/>
</dbReference>
<keyword evidence="3" id="KW-0805">Transcription regulation</keyword>
<dbReference type="GO" id="GO:0000156">
    <property type="term" value="F:phosphorelay response regulator activity"/>
    <property type="evidence" value="ECO:0007669"/>
    <property type="project" value="TreeGrafter"/>
</dbReference>
<evidence type="ECO:0000313" key="10">
    <source>
        <dbReference type="EMBL" id="KFM95203.1"/>
    </source>
</evidence>
<dbReference type="RefSeq" id="WP_042984976.1">
    <property type="nucleotide sequence ID" value="NZ_JMQC01000011.1"/>
</dbReference>
<keyword evidence="2" id="KW-0902">Two-component regulatory system</keyword>
<dbReference type="AlphaFoldDB" id="A0A090Y8V2"/>
<dbReference type="Proteomes" id="UP000029389">
    <property type="component" value="Unassembled WGS sequence"/>
</dbReference>
<dbReference type="SUPFAM" id="SSF52172">
    <property type="entry name" value="CheY-like"/>
    <property type="match status" value="1"/>
</dbReference>
<comment type="caution">
    <text evidence="10">The sequence shown here is derived from an EMBL/GenBank/DDBJ whole genome shotgun (WGS) entry which is preliminary data.</text>
</comment>
<dbReference type="GO" id="GO:0032993">
    <property type="term" value="C:protein-DNA complex"/>
    <property type="evidence" value="ECO:0007669"/>
    <property type="project" value="TreeGrafter"/>
</dbReference>
<dbReference type="InterPro" id="IPR011006">
    <property type="entry name" value="CheY-like_superfamily"/>
</dbReference>
<dbReference type="PANTHER" id="PTHR48111:SF54">
    <property type="entry name" value="STAGE 0 SPORULATION PROTEIN A HOMOLOG"/>
    <property type="match status" value="1"/>
</dbReference>
<dbReference type="Pfam" id="PF00072">
    <property type="entry name" value="Response_reg"/>
    <property type="match status" value="1"/>
</dbReference>
<evidence type="ECO:0000256" key="3">
    <source>
        <dbReference type="ARBA" id="ARBA00023015"/>
    </source>
</evidence>
<feature type="domain" description="Response regulatory" evidence="8">
    <location>
        <begin position="3"/>
        <end position="115"/>
    </location>
</feature>
<organism evidence="10 12">
    <name type="scientific">Bacillus clarus</name>
    <dbReference type="NCBI Taxonomy" id="2338372"/>
    <lineage>
        <taxon>Bacteria</taxon>
        <taxon>Bacillati</taxon>
        <taxon>Bacillota</taxon>
        <taxon>Bacilli</taxon>
        <taxon>Bacillales</taxon>
        <taxon>Bacillaceae</taxon>
        <taxon>Bacillus</taxon>
        <taxon>Bacillus cereus group</taxon>
    </lineage>
</organism>
<protein>
    <submittedName>
        <fullName evidence="10 11">Response regulator</fullName>
    </submittedName>
</protein>
<feature type="domain" description="OmpR/PhoB-type" evidence="9">
    <location>
        <begin position="125"/>
        <end position="224"/>
    </location>
</feature>
<dbReference type="InterPro" id="IPR036388">
    <property type="entry name" value="WH-like_DNA-bd_sf"/>
</dbReference>
<dbReference type="PROSITE" id="PS51755">
    <property type="entry name" value="OMPR_PHOB"/>
    <property type="match status" value="1"/>
</dbReference>
<dbReference type="Gene3D" id="3.40.50.2300">
    <property type="match status" value="1"/>
</dbReference>
<reference evidence="10 12" key="1">
    <citation type="submission" date="2014-04" db="EMBL/GenBank/DDBJ databases">
        <authorList>
            <person name="Bishop-Lilly K.A."/>
            <person name="Broomall S.M."/>
            <person name="Chain P.S."/>
            <person name="Chertkov O."/>
            <person name="Coyne S.R."/>
            <person name="Daligault H.E."/>
            <person name="Davenport K.W."/>
            <person name="Erkkila T."/>
            <person name="Frey K.G."/>
            <person name="Gibbons H.S."/>
            <person name="Gu W."/>
            <person name="Jaissle J."/>
            <person name="Johnson S.L."/>
            <person name="Koroleva G.I."/>
            <person name="Ladner J.T."/>
            <person name="Lo C.-C."/>
            <person name="Minogue T.D."/>
            <person name="Munk C."/>
            <person name="Palacios G.F."/>
            <person name="Redden C.L."/>
            <person name="Rosenzweig C.N."/>
            <person name="Scholz M.B."/>
            <person name="Teshima H."/>
            <person name="Xu Y."/>
        </authorList>
    </citation>
    <scope>NUCLEOTIDE SEQUENCE [LARGE SCALE GENOMIC DNA]</scope>
    <source>
        <strain evidence="10 12">BHP</strain>
    </source>
</reference>
<dbReference type="InterPro" id="IPR039420">
    <property type="entry name" value="WalR-like"/>
</dbReference>
<evidence type="ECO:0000256" key="6">
    <source>
        <dbReference type="PROSITE-ProRule" id="PRU00169"/>
    </source>
</evidence>
<dbReference type="GO" id="GO:0000976">
    <property type="term" value="F:transcription cis-regulatory region binding"/>
    <property type="evidence" value="ECO:0007669"/>
    <property type="project" value="TreeGrafter"/>
</dbReference>
<reference evidence="11 13" key="2">
    <citation type="submission" date="2018-08" db="EMBL/GenBank/DDBJ databases">
        <title>Bacillus clarus sp. nov. strain PS00077A.</title>
        <authorList>
            <person name="Mendez Acevedo M."/>
            <person name="Carroll L."/>
            <person name="Mukherjee M."/>
            <person name="Wiedmann M."/>
            <person name="Kovac J."/>
        </authorList>
    </citation>
    <scope>NUCLEOTIDE SEQUENCE [LARGE SCALE GENOMIC DNA]</scope>
    <source>
        <strain evidence="11 13">PS00077A</strain>
    </source>
</reference>
<dbReference type="GO" id="GO:0005829">
    <property type="term" value="C:cytosol"/>
    <property type="evidence" value="ECO:0007669"/>
    <property type="project" value="TreeGrafter"/>
</dbReference>
<accession>A0A090Y8V2</accession>
<evidence type="ECO:0000256" key="4">
    <source>
        <dbReference type="ARBA" id="ARBA00023125"/>
    </source>
</evidence>
<evidence type="ECO:0000256" key="2">
    <source>
        <dbReference type="ARBA" id="ARBA00023012"/>
    </source>
</evidence>
<dbReference type="InterPro" id="IPR001867">
    <property type="entry name" value="OmpR/PhoB-type_DNA-bd"/>
</dbReference>
<dbReference type="CDD" id="cd17574">
    <property type="entry name" value="REC_OmpR"/>
    <property type="match status" value="1"/>
</dbReference>
<gene>
    <name evidence="11" type="ORF">D0U04_25360</name>
    <name evidence="10" type="ORF">DJ93_5762</name>
</gene>
<evidence type="ECO:0000256" key="1">
    <source>
        <dbReference type="ARBA" id="ARBA00022553"/>
    </source>
</evidence>
<evidence type="ECO:0000313" key="13">
    <source>
        <dbReference type="Proteomes" id="UP000264294"/>
    </source>
</evidence>
<dbReference type="Gene3D" id="1.10.10.10">
    <property type="entry name" value="Winged helix-like DNA-binding domain superfamily/Winged helix DNA-binding domain"/>
    <property type="match status" value="1"/>
</dbReference>
<evidence type="ECO:0000256" key="7">
    <source>
        <dbReference type="PROSITE-ProRule" id="PRU01091"/>
    </source>
</evidence>
<keyword evidence="4 7" id="KW-0238">DNA-binding</keyword>
<keyword evidence="5" id="KW-0804">Transcription</keyword>